<dbReference type="Proteomes" id="UP000260425">
    <property type="component" value="Segment"/>
</dbReference>
<gene>
    <name evidence="1" type="ORF">BSP38_145</name>
</gene>
<proteinExistence type="predicted"/>
<protein>
    <recommendedName>
        <fullName evidence="3">Exopolyphosphatase</fullName>
    </recommendedName>
</protein>
<evidence type="ECO:0008006" key="3">
    <source>
        <dbReference type="Google" id="ProtNLM"/>
    </source>
</evidence>
<name>A0A345MK05_BPBSP</name>
<reference evidence="1 2" key="1">
    <citation type="submission" date="2018-07" db="EMBL/GenBank/DDBJ databases">
        <title>Complete nucleotide sequence of Bacillus phage BSP38.</title>
        <authorList>
            <person name="Ghosh K."/>
            <person name="Kim K.-P."/>
        </authorList>
    </citation>
    <scope>NUCLEOTIDE SEQUENCE [LARGE SCALE GENOMIC DNA]</scope>
</reference>
<keyword evidence="2" id="KW-1185">Reference proteome</keyword>
<organismHost>
    <name type="scientific">Bacillus subtilis</name>
    <dbReference type="NCBI Taxonomy" id="1423"/>
</organismHost>
<sequence length="314" mass="35281">MDNKPVLRVFVPMTFEGVTSVAILEEITSPDIHMDIRYTGHLDFREYENFSGADMIMILGAPYKGYPLPEAFYTSVNVPFMDFIHCATHGETIEGDHIISMVNTEADPIKEVCQFLNLHPESSVLSKHLTFTDKAWQMIEAVNAYRIWDWETNNTTKLLLAMYQASHKWLPNLLRGLSLQEAVKAYAPVIKGQMEKMKDYIVRKREMTKVYHITFEGVPCTLKVVYADEYINELANELLNLEPTSSPVIVCVGRTTKSGDVLSIRTKVVNAGKVAYMINEGNGKETVASVFTGAGYAEILGNAIVRKLMSHSGE</sequence>
<evidence type="ECO:0000313" key="2">
    <source>
        <dbReference type="Proteomes" id="UP000260425"/>
    </source>
</evidence>
<accession>A0A345MK05</accession>
<dbReference type="EMBL" id="MH606185">
    <property type="protein sequence ID" value="AXH71187.1"/>
    <property type="molecule type" value="Genomic_DNA"/>
</dbReference>
<evidence type="ECO:0000313" key="1">
    <source>
        <dbReference type="EMBL" id="AXH71187.1"/>
    </source>
</evidence>
<organism evidence="1 2">
    <name type="scientific">Bacillus phage BSP38</name>
    <dbReference type="NCBI Taxonomy" id="2283013"/>
    <lineage>
        <taxon>Viruses</taxon>
        <taxon>Duplodnaviria</taxon>
        <taxon>Heunggongvirae</taxon>
        <taxon>Uroviricota</taxon>
        <taxon>Caudoviricetes</taxon>
        <taxon>Herelleviridae</taxon>
        <taxon>Bastillevirinae</taxon>
        <taxon>Jeonjuvirus</taxon>
        <taxon>Jeonjuvirus BSP38</taxon>
    </lineage>
</organism>